<dbReference type="EMBL" id="CP118157">
    <property type="protein sequence ID" value="WOF21540.1"/>
    <property type="molecule type" value="Genomic_DNA"/>
</dbReference>
<accession>A0AA97I5J2</accession>
<reference evidence="3 4" key="1">
    <citation type="submission" date="2023-02" db="EMBL/GenBank/DDBJ databases">
        <title>Microbacterium betulae sp. nov., isolated from birch wood.</title>
        <authorList>
            <person name="Pasciak M."/>
            <person name="Pawlik K.J."/>
            <person name="Martynowski D."/>
            <person name="Laczmanski L."/>
            <person name="Ciekot J."/>
            <person name="Szponar B."/>
            <person name="Wojcik-Fatla A."/>
            <person name="Mackiewicz B."/>
            <person name="Farian E."/>
            <person name="Cholewa G."/>
            <person name="Cholewa A."/>
            <person name="Dutkiewicz J."/>
        </authorList>
    </citation>
    <scope>NUCLEOTIDE SEQUENCE [LARGE SCALE GENOMIC DNA]</scope>
    <source>
        <strain evidence="3 4">AB</strain>
    </source>
</reference>
<dbReference type="Proteomes" id="UP001305498">
    <property type="component" value="Chromosome"/>
</dbReference>
<organism evidence="3 4">
    <name type="scientific">Microbacterium betulae</name>
    <dbReference type="NCBI Taxonomy" id="2981139"/>
    <lineage>
        <taxon>Bacteria</taxon>
        <taxon>Bacillati</taxon>
        <taxon>Actinomycetota</taxon>
        <taxon>Actinomycetes</taxon>
        <taxon>Micrococcales</taxon>
        <taxon>Microbacteriaceae</taxon>
        <taxon>Microbacterium</taxon>
    </lineage>
</organism>
<sequence length="99" mass="10247">MATGKNRDDREARQRVRAYEARTRLHDAQVARRKRDNIVSIGAATVIVAAAIGAQALFYSVGPGAPEPAVSPSPSETSAPAPLVTPEGSTPSPAATPAE</sequence>
<protein>
    <submittedName>
        <fullName evidence="3">Dioxygenase</fullName>
    </submittedName>
</protein>
<proteinExistence type="predicted"/>
<keyword evidence="3" id="KW-0560">Oxidoreductase</keyword>
<keyword evidence="2" id="KW-0812">Transmembrane</keyword>
<evidence type="ECO:0000313" key="4">
    <source>
        <dbReference type="Proteomes" id="UP001305498"/>
    </source>
</evidence>
<feature type="compositionally biased region" description="Low complexity" evidence="1">
    <location>
        <begin position="72"/>
        <end position="82"/>
    </location>
</feature>
<keyword evidence="2" id="KW-1133">Transmembrane helix</keyword>
<dbReference type="RefSeq" id="WP_317138017.1">
    <property type="nucleotide sequence ID" value="NZ_CP118157.1"/>
</dbReference>
<gene>
    <name evidence="3" type="ORF">N8K70_09025</name>
</gene>
<dbReference type="KEGG" id="mbet:N8K70_09025"/>
<keyword evidence="2" id="KW-0472">Membrane</keyword>
<dbReference type="GO" id="GO:0051213">
    <property type="term" value="F:dioxygenase activity"/>
    <property type="evidence" value="ECO:0007669"/>
    <property type="project" value="UniProtKB-KW"/>
</dbReference>
<keyword evidence="3" id="KW-0223">Dioxygenase</keyword>
<keyword evidence="4" id="KW-1185">Reference proteome</keyword>
<evidence type="ECO:0000313" key="3">
    <source>
        <dbReference type="EMBL" id="WOF21540.1"/>
    </source>
</evidence>
<name>A0AA97I5J2_9MICO</name>
<dbReference type="AlphaFoldDB" id="A0AA97I5J2"/>
<feature type="transmembrane region" description="Helical" evidence="2">
    <location>
        <begin position="38"/>
        <end position="58"/>
    </location>
</feature>
<evidence type="ECO:0000256" key="2">
    <source>
        <dbReference type="SAM" id="Phobius"/>
    </source>
</evidence>
<feature type="region of interest" description="Disordered" evidence="1">
    <location>
        <begin position="61"/>
        <end position="99"/>
    </location>
</feature>
<evidence type="ECO:0000256" key="1">
    <source>
        <dbReference type="SAM" id="MobiDB-lite"/>
    </source>
</evidence>